<sequence>MPTPVEQWVEECAQLTRPNNIYWCDGSEAEYQRMIHDMLETGTLLELNQKEYPGCYLHRSDPTDVARTEHLTYVCTGEREDAGPNNNWMAPAEAKTKVGGLFTGAMKGRTMYVVPYIMGPVTSPYSQIGVELTDSPYVAASMRIMTRMGQAALDRLGSSENYVKGLHSIGDLSPDRRFIMHFPEERLIWSVGSGYGGNALLGKKCFALRLGSYMAREEGWLAEHMLILGIEDPAGRTTYVAAAFPSACGKTNMAMLVPPLSQQGYKVWTVGEDIAWMNPGPDGRLWAINPEAGFFGVAPGSNSR</sequence>
<dbReference type="Gene3D" id="3.40.449.10">
    <property type="entry name" value="Phosphoenolpyruvate Carboxykinase, domain 1"/>
    <property type="match status" value="1"/>
</dbReference>
<feature type="domain" description="Phosphoenolpyruvate carboxykinase GTP-utilising N-terminal" evidence="15">
    <location>
        <begin position="7"/>
        <end position="216"/>
    </location>
</feature>
<dbReference type="Proteomes" id="UP000712673">
    <property type="component" value="Unassembled WGS sequence"/>
</dbReference>
<dbReference type="GO" id="GO:0033993">
    <property type="term" value="P:response to lipid"/>
    <property type="evidence" value="ECO:0007669"/>
    <property type="project" value="TreeGrafter"/>
</dbReference>
<dbReference type="InterPro" id="IPR035078">
    <property type="entry name" value="PEP_carboxykinase_GTP_N"/>
</dbReference>
<evidence type="ECO:0000256" key="13">
    <source>
        <dbReference type="ARBA" id="ARBA00072283"/>
    </source>
</evidence>
<dbReference type="InterPro" id="IPR013035">
    <property type="entry name" value="PEP_carboxykinase_C"/>
</dbReference>
<dbReference type="InterPro" id="IPR018091">
    <property type="entry name" value="PEP_carboxykin_GTP_CS"/>
</dbReference>
<comment type="subunit">
    <text evidence="4">Monomer.</text>
</comment>
<comment type="pathway">
    <text evidence="2">Carbohydrate biosynthesis; gluconeogenesis.</text>
</comment>
<keyword evidence="12" id="KW-0456">Lyase</keyword>
<dbReference type="GO" id="GO:0005829">
    <property type="term" value="C:cytosol"/>
    <property type="evidence" value="ECO:0007669"/>
    <property type="project" value="TreeGrafter"/>
</dbReference>
<evidence type="ECO:0000256" key="7">
    <source>
        <dbReference type="ARBA" id="ARBA00022723"/>
    </source>
</evidence>
<dbReference type="SUPFAM" id="SSF68923">
    <property type="entry name" value="PEP carboxykinase N-terminal domain"/>
    <property type="match status" value="1"/>
</dbReference>
<name>A0A937W1F6_UNCTE</name>
<evidence type="ECO:0000256" key="1">
    <source>
        <dbReference type="ARBA" id="ARBA00001936"/>
    </source>
</evidence>
<dbReference type="Pfam" id="PF00821">
    <property type="entry name" value="PEPCK_GTP"/>
    <property type="match status" value="1"/>
</dbReference>
<protein>
    <recommendedName>
        <fullName evidence="13">Phosphoenolpyruvate carboxykinase [GTP]</fullName>
        <ecNumber evidence="5">4.1.1.32</ecNumber>
    </recommendedName>
</protein>
<keyword evidence="11" id="KW-0464">Manganese</keyword>
<evidence type="ECO:0000256" key="12">
    <source>
        <dbReference type="ARBA" id="ARBA00023239"/>
    </source>
</evidence>
<dbReference type="GO" id="GO:0006094">
    <property type="term" value="P:gluconeogenesis"/>
    <property type="evidence" value="ECO:0007669"/>
    <property type="project" value="UniProtKB-KW"/>
</dbReference>
<evidence type="ECO:0000256" key="9">
    <source>
        <dbReference type="ARBA" id="ARBA00022793"/>
    </source>
</evidence>
<dbReference type="GO" id="GO:0046327">
    <property type="term" value="P:glycerol biosynthetic process from pyruvate"/>
    <property type="evidence" value="ECO:0007669"/>
    <property type="project" value="TreeGrafter"/>
</dbReference>
<dbReference type="GO" id="GO:0006107">
    <property type="term" value="P:oxaloacetate metabolic process"/>
    <property type="evidence" value="ECO:0007669"/>
    <property type="project" value="TreeGrafter"/>
</dbReference>
<evidence type="ECO:0000313" key="17">
    <source>
        <dbReference type="Proteomes" id="UP000712673"/>
    </source>
</evidence>
<dbReference type="GO" id="GO:0071333">
    <property type="term" value="P:cellular response to glucose stimulus"/>
    <property type="evidence" value="ECO:0007669"/>
    <property type="project" value="TreeGrafter"/>
</dbReference>
<dbReference type="GO" id="GO:0030145">
    <property type="term" value="F:manganese ion binding"/>
    <property type="evidence" value="ECO:0007669"/>
    <property type="project" value="TreeGrafter"/>
</dbReference>
<comment type="similarity">
    <text evidence="3">Belongs to the phosphoenolpyruvate carboxykinase [GTP] family.</text>
</comment>
<comment type="cofactor">
    <cofactor evidence="1">
        <name>Mn(2+)</name>
        <dbReference type="ChEBI" id="CHEBI:29035"/>
    </cofactor>
</comment>
<evidence type="ECO:0000256" key="10">
    <source>
        <dbReference type="ARBA" id="ARBA00023134"/>
    </source>
</evidence>
<dbReference type="AlphaFoldDB" id="A0A937W1F6"/>
<dbReference type="Pfam" id="PF17297">
    <property type="entry name" value="PEPCK_N"/>
    <property type="match status" value="1"/>
</dbReference>
<dbReference type="InterPro" id="IPR008209">
    <property type="entry name" value="PEP_carboxykinase_GTP"/>
</dbReference>
<dbReference type="GO" id="GO:0005525">
    <property type="term" value="F:GTP binding"/>
    <property type="evidence" value="ECO:0007669"/>
    <property type="project" value="UniProtKB-KW"/>
</dbReference>
<evidence type="ECO:0000313" key="16">
    <source>
        <dbReference type="EMBL" id="MBM3225081.1"/>
    </source>
</evidence>
<evidence type="ECO:0000256" key="5">
    <source>
        <dbReference type="ARBA" id="ARBA00012306"/>
    </source>
</evidence>
<evidence type="ECO:0000256" key="8">
    <source>
        <dbReference type="ARBA" id="ARBA00022741"/>
    </source>
</evidence>
<dbReference type="GO" id="GO:0019543">
    <property type="term" value="P:propionate catabolic process"/>
    <property type="evidence" value="ECO:0007669"/>
    <property type="project" value="TreeGrafter"/>
</dbReference>
<feature type="non-terminal residue" evidence="16">
    <location>
        <position position="304"/>
    </location>
</feature>
<accession>A0A937W1F6</accession>
<reference evidence="16" key="1">
    <citation type="submission" date="2019-03" db="EMBL/GenBank/DDBJ databases">
        <title>Lake Tanganyika Metagenome-Assembled Genomes (MAGs).</title>
        <authorList>
            <person name="Tran P."/>
        </authorList>
    </citation>
    <scope>NUCLEOTIDE SEQUENCE</scope>
    <source>
        <strain evidence="16">K_DeepCast_65m_m2_066</strain>
    </source>
</reference>
<gene>
    <name evidence="16" type="ORF">FJZ47_14945</name>
</gene>
<evidence type="ECO:0000256" key="6">
    <source>
        <dbReference type="ARBA" id="ARBA00022432"/>
    </source>
</evidence>
<evidence type="ECO:0000256" key="3">
    <source>
        <dbReference type="ARBA" id="ARBA00005796"/>
    </source>
</evidence>
<keyword evidence="8" id="KW-0547">Nucleotide-binding</keyword>
<dbReference type="PANTHER" id="PTHR11561:SF0">
    <property type="entry name" value="PHOSPHOENOLPYRUVATE CARBOXYKINASE [GTP]-RELATED"/>
    <property type="match status" value="1"/>
</dbReference>
<dbReference type="SUPFAM" id="SSF53795">
    <property type="entry name" value="PEP carboxykinase-like"/>
    <property type="match status" value="1"/>
</dbReference>
<dbReference type="EMBL" id="VGLS01000476">
    <property type="protein sequence ID" value="MBM3225081.1"/>
    <property type="molecule type" value="Genomic_DNA"/>
</dbReference>
<keyword evidence="7" id="KW-0479">Metal-binding</keyword>
<dbReference type="EC" id="4.1.1.32" evidence="5"/>
<evidence type="ECO:0000256" key="2">
    <source>
        <dbReference type="ARBA" id="ARBA00004742"/>
    </source>
</evidence>
<organism evidence="16 17">
    <name type="scientific">Tectimicrobiota bacterium</name>
    <dbReference type="NCBI Taxonomy" id="2528274"/>
    <lineage>
        <taxon>Bacteria</taxon>
        <taxon>Pseudomonadati</taxon>
        <taxon>Nitrospinota/Tectimicrobiota group</taxon>
        <taxon>Candidatus Tectimicrobiota</taxon>
    </lineage>
</organism>
<evidence type="ECO:0000259" key="14">
    <source>
        <dbReference type="Pfam" id="PF00821"/>
    </source>
</evidence>
<dbReference type="InterPro" id="IPR008210">
    <property type="entry name" value="PEP_carboxykinase_N"/>
</dbReference>
<keyword evidence="6" id="KW-0312">Gluconeogenesis</keyword>
<dbReference type="GO" id="GO:0004613">
    <property type="term" value="F:phosphoenolpyruvate carboxykinase (GTP) activity"/>
    <property type="evidence" value="ECO:0007669"/>
    <property type="project" value="UniProtKB-EC"/>
</dbReference>
<feature type="domain" description="Phosphoenolpyruvate carboxykinase C-terminal P-loop" evidence="14">
    <location>
        <begin position="220"/>
        <end position="303"/>
    </location>
</feature>
<evidence type="ECO:0000259" key="15">
    <source>
        <dbReference type="Pfam" id="PF17297"/>
    </source>
</evidence>
<proteinExistence type="inferred from homology"/>
<dbReference type="Gene3D" id="3.90.228.20">
    <property type="match status" value="1"/>
</dbReference>
<evidence type="ECO:0000256" key="11">
    <source>
        <dbReference type="ARBA" id="ARBA00023211"/>
    </source>
</evidence>
<evidence type="ECO:0000256" key="4">
    <source>
        <dbReference type="ARBA" id="ARBA00011245"/>
    </source>
</evidence>
<keyword evidence="9" id="KW-0210">Decarboxylase</keyword>
<dbReference type="FunFam" id="3.40.449.10:FF:000005">
    <property type="entry name" value="Phosphoenolpyruvate carboxykinase [GTP]"/>
    <property type="match status" value="1"/>
</dbReference>
<dbReference type="PANTHER" id="PTHR11561">
    <property type="entry name" value="PHOSPHOENOLPYRUVATE CARBOXYKINASE"/>
    <property type="match status" value="1"/>
</dbReference>
<dbReference type="InterPro" id="IPR035077">
    <property type="entry name" value="PEP_carboxykinase_GTP_C"/>
</dbReference>
<keyword evidence="10" id="KW-0342">GTP-binding</keyword>
<dbReference type="GO" id="GO:0042594">
    <property type="term" value="P:response to starvation"/>
    <property type="evidence" value="ECO:0007669"/>
    <property type="project" value="TreeGrafter"/>
</dbReference>
<dbReference type="PROSITE" id="PS00505">
    <property type="entry name" value="PEPCK_GTP"/>
    <property type="match status" value="1"/>
</dbReference>
<comment type="caution">
    <text evidence="16">The sequence shown here is derived from an EMBL/GenBank/DDBJ whole genome shotgun (WGS) entry which is preliminary data.</text>
</comment>